<feature type="compositionally biased region" description="Low complexity" evidence="1">
    <location>
        <begin position="110"/>
        <end position="121"/>
    </location>
</feature>
<feature type="compositionally biased region" description="Polar residues" evidence="1">
    <location>
        <begin position="95"/>
        <end position="109"/>
    </location>
</feature>
<feature type="region of interest" description="Disordered" evidence="1">
    <location>
        <begin position="1"/>
        <end position="29"/>
    </location>
</feature>
<feature type="compositionally biased region" description="Basic residues" evidence="1">
    <location>
        <begin position="11"/>
        <end position="21"/>
    </location>
</feature>
<evidence type="ECO:0000256" key="1">
    <source>
        <dbReference type="SAM" id="MobiDB-lite"/>
    </source>
</evidence>
<reference evidence="2" key="1">
    <citation type="submission" date="2016-10" db="EMBL/GenBank/DDBJ databases">
        <title>Sequence of Gallionella enrichment culture.</title>
        <authorList>
            <person name="Poehlein A."/>
            <person name="Muehling M."/>
            <person name="Daniel R."/>
        </authorList>
    </citation>
    <scope>NUCLEOTIDE SEQUENCE</scope>
</reference>
<comment type="caution">
    <text evidence="2">The sequence shown here is derived from an EMBL/GenBank/DDBJ whole genome shotgun (WGS) entry which is preliminary data.</text>
</comment>
<gene>
    <name evidence="2" type="ORF">GALL_105540</name>
</gene>
<feature type="region of interest" description="Disordered" evidence="1">
    <location>
        <begin position="200"/>
        <end position="222"/>
    </location>
</feature>
<evidence type="ECO:0000313" key="2">
    <source>
        <dbReference type="EMBL" id="OIR07298.1"/>
    </source>
</evidence>
<sequence>MTTIVPEPPPAKRRNERRRFVPRLSDDPDTRSIQVGIVATLIVHLLLVVLIPKHLGSDVTGKFKPRQHPIDQQFNIQLTPEEVRQPKPPQPKNYVETNPNAPSNTPDKTNNFAAQNQQAAQPKPSKHPTGDRPDRVSDKKVISNQVVSGQLIKPQPLVLAPPPEPKIKVNQAVKKQAAREQNPLPGVDKLVGEDQNGIGTNIAKASTNPRDVPKQVKGTPDAPLIEGVLGPITIDPRHPMPRPHLDQIRTRPAVFQDNKFGTSNIGLAAIDARWSAWGQYLRELTETVQVQWDKLLMDAKTYPAQGSSVSVTFILKSDGTIGNIVNVQSDTAGRQGKDYCVAAITLPAPYDKWSKDMIATLGDQQQMTFVFYYQ</sequence>
<protein>
    <submittedName>
        <fullName evidence="2">Uncharacterized protein</fullName>
    </submittedName>
</protein>
<name>A0A1J5SG05_9ZZZZ</name>
<dbReference type="EMBL" id="MLJW01000038">
    <property type="protein sequence ID" value="OIR07298.1"/>
    <property type="molecule type" value="Genomic_DNA"/>
</dbReference>
<feature type="compositionally biased region" description="Polar residues" evidence="1">
    <location>
        <begin position="200"/>
        <end position="209"/>
    </location>
</feature>
<proteinExistence type="predicted"/>
<feature type="region of interest" description="Disordered" evidence="1">
    <location>
        <begin position="76"/>
        <end position="137"/>
    </location>
</feature>
<organism evidence="2">
    <name type="scientific">mine drainage metagenome</name>
    <dbReference type="NCBI Taxonomy" id="410659"/>
    <lineage>
        <taxon>unclassified sequences</taxon>
        <taxon>metagenomes</taxon>
        <taxon>ecological metagenomes</taxon>
    </lineage>
</organism>
<dbReference type="AlphaFoldDB" id="A0A1J5SG05"/>
<feature type="compositionally biased region" description="Basic and acidic residues" evidence="1">
    <location>
        <begin position="128"/>
        <end position="137"/>
    </location>
</feature>
<accession>A0A1J5SG05</accession>